<dbReference type="RefSeq" id="XP_011400195.1">
    <property type="nucleotide sequence ID" value="XM_011401893.1"/>
</dbReference>
<dbReference type="InterPro" id="IPR012340">
    <property type="entry name" value="NA-bd_OB-fold"/>
</dbReference>
<dbReference type="AlphaFoldDB" id="A0A087SNC4"/>
<evidence type="ECO:0000313" key="1">
    <source>
        <dbReference type="EMBL" id="KFM27228.1"/>
    </source>
</evidence>
<dbReference type="KEGG" id="apro:F751_4498"/>
<dbReference type="GO" id="GO:0005829">
    <property type="term" value="C:cytosol"/>
    <property type="evidence" value="ECO:0007669"/>
    <property type="project" value="TreeGrafter"/>
</dbReference>
<dbReference type="InterPro" id="IPR032245">
    <property type="entry name" value="RMI2"/>
</dbReference>
<dbReference type="Proteomes" id="UP000028924">
    <property type="component" value="Unassembled WGS sequence"/>
</dbReference>
<dbReference type="Gene3D" id="2.40.50.140">
    <property type="entry name" value="Nucleic acid-binding proteins"/>
    <property type="match status" value="1"/>
</dbReference>
<dbReference type="PANTHER" id="PTHR33962:SF1">
    <property type="entry name" value="RECQ-MEDIATED GENOME INSTABILITY PROTEIN 2"/>
    <property type="match status" value="1"/>
</dbReference>
<sequence length="140" mass="14876">MQAVGLPCVKLLVEGVLGAQRCPVAGTRGTYRTEWGAPFERVWIQGTVCERTDAGLNLKDSSGAVIAVVVTSRLPGLDLASIVPGDYCLVVGPVAEDPTGPRYVRAHKVINLTAELVDVVLRAEQWQAEVKEACALPLAP</sequence>
<dbReference type="Pfam" id="PF16100">
    <property type="entry name" value="RMI2"/>
    <property type="match status" value="1"/>
</dbReference>
<dbReference type="EMBL" id="KL662144">
    <property type="protein sequence ID" value="KFM27228.1"/>
    <property type="molecule type" value="Genomic_DNA"/>
</dbReference>
<name>A0A087SNC4_AUXPR</name>
<protein>
    <submittedName>
        <fullName evidence="1">Uncharacterized protein</fullName>
    </submittedName>
</protein>
<keyword evidence="2" id="KW-1185">Reference proteome</keyword>
<dbReference type="GeneID" id="23615889"/>
<proteinExistence type="predicted"/>
<gene>
    <name evidence="1" type="ORF">F751_4498</name>
</gene>
<dbReference type="GO" id="GO:0016607">
    <property type="term" value="C:nuclear speck"/>
    <property type="evidence" value="ECO:0007669"/>
    <property type="project" value="TreeGrafter"/>
</dbReference>
<dbReference type="GO" id="GO:0043007">
    <property type="term" value="P:maintenance of rDNA"/>
    <property type="evidence" value="ECO:0007669"/>
    <property type="project" value="TreeGrafter"/>
</dbReference>
<evidence type="ECO:0000313" key="2">
    <source>
        <dbReference type="Proteomes" id="UP000028924"/>
    </source>
</evidence>
<organism evidence="1 2">
    <name type="scientific">Auxenochlorella protothecoides</name>
    <name type="common">Green microalga</name>
    <name type="synonym">Chlorella protothecoides</name>
    <dbReference type="NCBI Taxonomy" id="3075"/>
    <lineage>
        <taxon>Eukaryota</taxon>
        <taxon>Viridiplantae</taxon>
        <taxon>Chlorophyta</taxon>
        <taxon>core chlorophytes</taxon>
        <taxon>Trebouxiophyceae</taxon>
        <taxon>Chlorellales</taxon>
        <taxon>Chlorellaceae</taxon>
        <taxon>Auxenochlorella</taxon>
    </lineage>
</organism>
<dbReference type="GO" id="GO:2000042">
    <property type="term" value="P:negative regulation of double-strand break repair via homologous recombination"/>
    <property type="evidence" value="ECO:0007669"/>
    <property type="project" value="TreeGrafter"/>
</dbReference>
<reference evidence="1 2" key="1">
    <citation type="journal article" date="2014" name="BMC Genomics">
        <title>Oil accumulation mechanisms of the oleaginous microalga Chlorella protothecoides revealed through its genome, transcriptomes, and proteomes.</title>
        <authorList>
            <person name="Gao C."/>
            <person name="Wang Y."/>
            <person name="Shen Y."/>
            <person name="Yan D."/>
            <person name="He X."/>
            <person name="Dai J."/>
            <person name="Wu Q."/>
        </authorList>
    </citation>
    <scope>NUCLEOTIDE SEQUENCE [LARGE SCALE GENOMIC DNA]</scope>
    <source>
        <strain evidence="1 2">0710</strain>
    </source>
</reference>
<dbReference type="GO" id="GO:0033045">
    <property type="term" value="P:regulation of sister chromatid segregation"/>
    <property type="evidence" value="ECO:0007669"/>
    <property type="project" value="TreeGrafter"/>
</dbReference>
<dbReference type="GO" id="GO:0006281">
    <property type="term" value="P:DNA repair"/>
    <property type="evidence" value="ECO:0007669"/>
    <property type="project" value="TreeGrafter"/>
</dbReference>
<dbReference type="PANTHER" id="PTHR33962">
    <property type="entry name" value="RECQ-MEDIATED GENOME INSTABILITY PROTEIN 2 RMI2"/>
    <property type="match status" value="1"/>
</dbReference>
<accession>A0A087SNC4</accession>